<dbReference type="PROSITE" id="PS00194">
    <property type="entry name" value="THIOREDOXIN_1"/>
    <property type="match status" value="1"/>
</dbReference>
<sequence>MIARFNLIIVFCLVSVFAMAGEIQFTAKDVDGKQYKLSDYKGKWVVVNYWATWCPPCLDEIPELIEFHEQYNKDTAVVLGVSYEEVDVKYLKTFIDEYFMSYPVLIGDISRPPPFGPLIGLPTTYVISPEGKLVYTQVGGVTKAWLEDAIKLDTKRVNSK</sequence>
<dbReference type="CDD" id="cd02966">
    <property type="entry name" value="TlpA_like_family"/>
    <property type="match status" value="1"/>
</dbReference>
<dbReference type="SUPFAM" id="SSF52833">
    <property type="entry name" value="Thioredoxin-like"/>
    <property type="match status" value="1"/>
</dbReference>
<dbReference type="InterPro" id="IPR013766">
    <property type="entry name" value="Thioredoxin_domain"/>
</dbReference>
<reference evidence="2" key="1">
    <citation type="submission" date="2018-06" db="EMBL/GenBank/DDBJ databases">
        <authorList>
            <person name="Zhirakovskaya E."/>
        </authorList>
    </citation>
    <scope>NUCLEOTIDE SEQUENCE</scope>
</reference>
<dbReference type="InterPro" id="IPR036249">
    <property type="entry name" value="Thioredoxin-like_sf"/>
</dbReference>
<proteinExistence type="predicted"/>
<evidence type="ECO:0000313" key="2">
    <source>
        <dbReference type="EMBL" id="VAW91355.1"/>
    </source>
</evidence>
<dbReference type="InterPro" id="IPR050553">
    <property type="entry name" value="Thioredoxin_ResA/DsbE_sf"/>
</dbReference>
<dbReference type="Pfam" id="PF00578">
    <property type="entry name" value="AhpC-TSA"/>
    <property type="match status" value="1"/>
</dbReference>
<evidence type="ECO:0000259" key="1">
    <source>
        <dbReference type="PROSITE" id="PS51352"/>
    </source>
</evidence>
<dbReference type="InterPro" id="IPR000866">
    <property type="entry name" value="AhpC/TSA"/>
</dbReference>
<organism evidence="2">
    <name type="scientific">hydrothermal vent metagenome</name>
    <dbReference type="NCBI Taxonomy" id="652676"/>
    <lineage>
        <taxon>unclassified sequences</taxon>
        <taxon>metagenomes</taxon>
        <taxon>ecological metagenomes</taxon>
    </lineage>
</organism>
<feature type="domain" description="Thioredoxin" evidence="1">
    <location>
        <begin position="16"/>
        <end position="155"/>
    </location>
</feature>
<name>A0A3B0ZD67_9ZZZZ</name>
<protein>
    <recommendedName>
        <fullName evidence="1">Thioredoxin domain-containing protein</fullName>
    </recommendedName>
</protein>
<gene>
    <name evidence="2" type="ORF">MNBD_GAMMA21-358</name>
</gene>
<dbReference type="Gene3D" id="3.40.30.10">
    <property type="entry name" value="Glutaredoxin"/>
    <property type="match status" value="1"/>
</dbReference>
<dbReference type="PANTHER" id="PTHR42852:SF13">
    <property type="entry name" value="PROTEIN DIPZ"/>
    <property type="match status" value="1"/>
</dbReference>
<dbReference type="PANTHER" id="PTHR42852">
    <property type="entry name" value="THIOL:DISULFIDE INTERCHANGE PROTEIN DSBE"/>
    <property type="match status" value="1"/>
</dbReference>
<dbReference type="AlphaFoldDB" id="A0A3B0ZD67"/>
<dbReference type="GO" id="GO:0016209">
    <property type="term" value="F:antioxidant activity"/>
    <property type="evidence" value="ECO:0007669"/>
    <property type="project" value="InterPro"/>
</dbReference>
<dbReference type="GO" id="GO:0016491">
    <property type="term" value="F:oxidoreductase activity"/>
    <property type="evidence" value="ECO:0007669"/>
    <property type="project" value="InterPro"/>
</dbReference>
<dbReference type="EMBL" id="UOFR01000010">
    <property type="protein sequence ID" value="VAW91355.1"/>
    <property type="molecule type" value="Genomic_DNA"/>
</dbReference>
<accession>A0A3B0ZD67</accession>
<dbReference type="PROSITE" id="PS51352">
    <property type="entry name" value="THIOREDOXIN_2"/>
    <property type="match status" value="1"/>
</dbReference>
<dbReference type="InterPro" id="IPR017937">
    <property type="entry name" value="Thioredoxin_CS"/>
</dbReference>